<evidence type="ECO:0000313" key="2">
    <source>
        <dbReference type="EMBL" id="MEJ2902753.1"/>
    </source>
</evidence>
<dbReference type="EMBL" id="JBBEUB010000002">
    <property type="protein sequence ID" value="MEJ2902753.1"/>
    <property type="molecule type" value="Genomic_DNA"/>
</dbReference>
<reference evidence="2 3" key="1">
    <citation type="submission" date="2024-03" db="EMBL/GenBank/DDBJ databases">
        <title>Sequence of Lycoming College Course Isolates.</title>
        <authorList>
            <person name="Plotts O."/>
            <person name="Newman J."/>
        </authorList>
    </citation>
    <scope>NUCLEOTIDE SEQUENCE [LARGE SCALE GENOMIC DNA]</scope>
    <source>
        <strain evidence="2 3">CJB-3</strain>
    </source>
</reference>
<dbReference type="Proteomes" id="UP001378956">
    <property type="component" value="Unassembled WGS sequence"/>
</dbReference>
<keyword evidence="3" id="KW-1185">Reference proteome</keyword>
<sequence length="120" mass="13261">MNKHQALTAWAAACAERVLFVFEEASPFDKRPREAVAAARSWIRGELKMTEARKFAFAAHAAAREVIDIQAIAAARSAGHAAATAHVPAHAKYAASYALKAVKDIEDEKEWQQKYFPDNH</sequence>
<evidence type="ECO:0000313" key="3">
    <source>
        <dbReference type="Proteomes" id="UP001378956"/>
    </source>
</evidence>
<dbReference type="Pfam" id="PF21805">
    <property type="entry name" value="Imm5_like"/>
    <property type="match status" value="1"/>
</dbReference>
<evidence type="ECO:0000259" key="1">
    <source>
        <dbReference type="Pfam" id="PF21805"/>
    </source>
</evidence>
<organism evidence="2 3">
    <name type="scientific">Pedobacter panaciterrae</name>
    <dbReference type="NCBI Taxonomy" id="363849"/>
    <lineage>
        <taxon>Bacteria</taxon>
        <taxon>Pseudomonadati</taxon>
        <taxon>Bacteroidota</taxon>
        <taxon>Sphingobacteriia</taxon>
        <taxon>Sphingobacteriales</taxon>
        <taxon>Sphingobacteriaceae</taxon>
        <taxon>Pedobacter</taxon>
    </lineage>
</organism>
<dbReference type="InterPro" id="IPR048667">
    <property type="entry name" value="Imm5-like"/>
</dbReference>
<dbReference type="RefSeq" id="WP_172663083.1">
    <property type="nucleotide sequence ID" value="NZ_CBFGNQ010000022.1"/>
</dbReference>
<protein>
    <submittedName>
        <fullName evidence="2">Immunity protein</fullName>
    </submittedName>
</protein>
<comment type="caution">
    <text evidence="2">The sequence shown here is derived from an EMBL/GenBank/DDBJ whole genome shotgun (WGS) entry which is preliminary data.</text>
</comment>
<name>A0ABU8NLJ3_9SPHI</name>
<gene>
    <name evidence="2" type="ORF">WAE58_09965</name>
</gene>
<feature type="domain" description="Imm-5-like" evidence="1">
    <location>
        <begin position="3"/>
        <end position="114"/>
    </location>
</feature>
<proteinExistence type="predicted"/>
<accession>A0ABU8NLJ3</accession>